<dbReference type="PRINTS" id="PR00363">
    <property type="entry name" value="CYTOCHROMEB5"/>
</dbReference>
<keyword evidence="6 8" id="KW-0472">Membrane</keyword>
<dbReference type="FunFam" id="3.10.120.10:FF:000002">
    <property type="entry name" value="Cytochrome b5 type B"/>
    <property type="match status" value="1"/>
</dbReference>
<dbReference type="GO" id="GO:0020037">
    <property type="term" value="F:heme binding"/>
    <property type="evidence" value="ECO:0007669"/>
    <property type="project" value="UniProtKB-UniRule"/>
</dbReference>
<accession>A0ABD3MKT8</accession>
<dbReference type="GO" id="GO:0046872">
    <property type="term" value="F:metal ion binding"/>
    <property type="evidence" value="ECO:0007669"/>
    <property type="project" value="UniProtKB-UniRule"/>
</dbReference>
<dbReference type="InterPro" id="IPR036400">
    <property type="entry name" value="Cyt_B5-like_heme/steroid_sf"/>
</dbReference>
<evidence type="ECO:0000313" key="11">
    <source>
        <dbReference type="Proteomes" id="UP001530293"/>
    </source>
</evidence>
<keyword evidence="8" id="KW-1133">Transmembrane helix</keyword>
<dbReference type="AlphaFoldDB" id="A0ABD3MKT8"/>
<feature type="domain" description="Cytochrome b5 heme-binding" evidence="9">
    <location>
        <begin position="6"/>
        <end position="88"/>
    </location>
</feature>
<gene>
    <name evidence="10" type="ORF">ACHAWU_002380</name>
</gene>
<dbReference type="EMBL" id="JALLBG020000157">
    <property type="protein sequence ID" value="KAL3761130.1"/>
    <property type="molecule type" value="Genomic_DNA"/>
</dbReference>
<comment type="caution">
    <text evidence="10">The sequence shown here is derived from an EMBL/GenBank/DDBJ whole genome shotgun (WGS) entry which is preliminary data.</text>
</comment>
<dbReference type="PANTHER" id="PTHR19359:SF14">
    <property type="entry name" value="CYTOCHROME B5 A"/>
    <property type="match status" value="1"/>
</dbReference>
<evidence type="ECO:0000259" key="9">
    <source>
        <dbReference type="PROSITE" id="PS50255"/>
    </source>
</evidence>
<evidence type="ECO:0000256" key="5">
    <source>
        <dbReference type="ARBA" id="ARBA00023004"/>
    </source>
</evidence>
<dbReference type="PROSITE" id="PS50255">
    <property type="entry name" value="CYTOCHROME_B5_2"/>
    <property type="match status" value="1"/>
</dbReference>
<proteinExistence type="inferred from homology"/>
<feature type="transmembrane region" description="Helical" evidence="8">
    <location>
        <begin position="107"/>
        <end position="130"/>
    </location>
</feature>
<dbReference type="PROSITE" id="PS00191">
    <property type="entry name" value="CYTOCHROME_B5_1"/>
    <property type="match status" value="1"/>
</dbReference>
<keyword evidence="5 8" id="KW-0408">Iron</keyword>
<dbReference type="PANTHER" id="PTHR19359">
    <property type="entry name" value="CYTOCHROME B5"/>
    <property type="match status" value="1"/>
</dbReference>
<evidence type="ECO:0000256" key="1">
    <source>
        <dbReference type="ARBA" id="ARBA00004370"/>
    </source>
</evidence>
<evidence type="ECO:0000256" key="3">
    <source>
        <dbReference type="ARBA" id="ARBA00022692"/>
    </source>
</evidence>
<organism evidence="10 11">
    <name type="scientific">Discostella pseudostelligera</name>
    <dbReference type="NCBI Taxonomy" id="259834"/>
    <lineage>
        <taxon>Eukaryota</taxon>
        <taxon>Sar</taxon>
        <taxon>Stramenopiles</taxon>
        <taxon>Ochrophyta</taxon>
        <taxon>Bacillariophyta</taxon>
        <taxon>Coscinodiscophyceae</taxon>
        <taxon>Thalassiosirophycidae</taxon>
        <taxon>Stephanodiscales</taxon>
        <taxon>Stephanodiscaceae</taxon>
        <taxon>Discostella</taxon>
    </lineage>
</organism>
<keyword evidence="3 8" id="KW-0812">Transmembrane</keyword>
<protein>
    <recommendedName>
        <fullName evidence="9">Cytochrome b5 heme-binding domain-containing protein</fullName>
    </recommendedName>
</protein>
<evidence type="ECO:0000256" key="6">
    <source>
        <dbReference type="ARBA" id="ARBA00023136"/>
    </source>
</evidence>
<sequence length="140" mass="15187">MAPEPEKEFTLEEVAKHNKVDDCWLVIGNDATGGPKVFDVTTYLDDHPGGAEVMLDVSGQDATEFFEDIGHSNDAREELKKHMIGVLKLSEAEIEKRRLDAEKKKSAGGGGGMGVIAVVVAVVAAGYFYYKNNMQQAVEA</sequence>
<keyword evidence="11" id="KW-1185">Reference proteome</keyword>
<evidence type="ECO:0000256" key="2">
    <source>
        <dbReference type="ARBA" id="ARBA00022617"/>
    </source>
</evidence>
<evidence type="ECO:0000256" key="4">
    <source>
        <dbReference type="ARBA" id="ARBA00022723"/>
    </source>
</evidence>
<dbReference type="InterPro" id="IPR050668">
    <property type="entry name" value="Cytochrome_b5"/>
</dbReference>
<dbReference type="InterPro" id="IPR001199">
    <property type="entry name" value="Cyt_B5-like_heme/steroid-bd"/>
</dbReference>
<name>A0ABD3MKT8_9STRA</name>
<dbReference type="Proteomes" id="UP001530293">
    <property type="component" value="Unassembled WGS sequence"/>
</dbReference>
<comment type="similarity">
    <text evidence="7 8">Belongs to the cytochrome b5 family.</text>
</comment>
<keyword evidence="4 8" id="KW-0479">Metal-binding</keyword>
<dbReference type="Gene3D" id="3.10.120.10">
    <property type="entry name" value="Cytochrome b5-like heme/steroid binding domain"/>
    <property type="match status" value="1"/>
</dbReference>
<evidence type="ECO:0000256" key="8">
    <source>
        <dbReference type="RuleBase" id="RU362121"/>
    </source>
</evidence>
<dbReference type="GO" id="GO:0016020">
    <property type="term" value="C:membrane"/>
    <property type="evidence" value="ECO:0007669"/>
    <property type="project" value="UniProtKB-SubCell"/>
</dbReference>
<keyword evidence="2 8" id="KW-0349">Heme</keyword>
<evidence type="ECO:0000313" key="10">
    <source>
        <dbReference type="EMBL" id="KAL3761130.1"/>
    </source>
</evidence>
<evidence type="ECO:0000256" key="7">
    <source>
        <dbReference type="ARBA" id="ARBA00038168"/>
    </source>
</evidence>
<dbReference type="SUPFAM" id="SSF55856">
    <property type="entry name" value="Cytochrome b5-like heme/steroid binding domain"/>
    <property type="match status" value="1"/>
</dbReference>
<comment type="subcellular location">
    <subcellularLocation>
        <location evidence="1">Membrane</location>
    </subcellularLocation>
</comment>
<dbReference type="InterPro" id="IPR018506">
    <property type="entry name" value="Cyt_B5_heme-BS"/>
</dbReference>
<dbReference type="Pfam" id="PF00173">
    <property type="entry name" value="Cyt-b5"/>
    <property type="match status" value="1"/>
</dbReference>
<reference evidence="10 11" key="1">
    <citation type="submission" date="2024-10" db="EMBL/GenBank/DDBJ databases">
        <title>Updated reference genomes for cyclostephanoid diatoms.</title>
        <authorList>
            <person name="Roberts W.R."/>
            <person name="Alverson A.J."/>
        </authorList>
    </citation>
    <scope>NUCLEOTIDE SEQUENCE [LARGE SCALE GENOMIC DNA]</scope>
    <source>
        <strain evidence="10 11">AJA232-27</strain>
    </source>
</reference>
<dbReference type="SMART" id="SM01117">
    <property type="entry name" value="Cyt-b5"/>
    <property type="match status" value="1"/>
</dbReference>